<accession>A0AAD6WAI3</accession>
<proteinExistence type="predicted"/>
<dbReference type="PANTHER" id="PTHR32002:SF44">
    <property type="entry name" value="PROTEIN NLP4"/>
    <property type="match status" value="1"/>
</dbReference>
<dbReference type="Proteomes" id="UP001164929">
    <property type="component" value="Chromosome 2"/>
</dbReference>
<protein>
    <recommendedName>
        <fullName evidence="1">NLP1-9 GAF domain-containing protein</fullName>
    </recommendedName>
</protein>
<feature type="domain" description="NLP1-9 GAF" evidence="1">
    <location>
        <begin position="133"/>
        <end position="227"/>
    </location>
</feature>
<dbReference type="InterPro" id="IPR055081">
    <property type="entry name" value="NLP1-9_GAF"/>
</dbReference>
<dbReference type="AlphaFoldDB" id="A0AAD6WAI3"/>
<dbReference type="PANTHER" id="PTHR32002">
    <property type="entry name" value="PROTEIN NLP8"/>
    <property type="match status" value="1"/>
</dbReference>
<evidence type="ECO:0000313" key="2">
    <source>
        <dbReference type="EMBL" id="KAJ7005510.1"/>
    </source>
</evidence>
<sequence>MQLIGSELGKRWWIGPHYPNPMSKLASYSETYPLNINYSAEEDAKATFGMPGLFSEWTPDVRFFRSDEYPRVESRSAVKMYVELLPLLFLNKVSRTCWNLLMLRSSEVSPKHTETYRHVICPKNQAAFTCDSKAACETHKIALKLKTWVPCTQQGKGGCPAFSQREFTIVVFLLWMMLALVADSAIQGSFKSRASEHHLTKGSRSCCGKAFMTNQPCFSGDVTSYEQD</sequence>
<reference evidence="2" key="1">
    <citation type="journal article" date="2023" name="Mol. Ecol. Resour.">
        <title>Chromosome-level genome assembly of a triploid poplar Populus alba 'Berolinensis'.</title>
        <authorList>
            <person name="Chen S."/>
            <person name="Yu Y."/>
            <person name="Wang X."/>
            <person name="Wang S."/>
            <person name="Zhang T."/>
            <person name="Zhou Y."/>
            <person name="He R."/>
            <person name="Meng N."/>
            <person name="Wang Y."/>
            <person name="Liu W."/>
            <person name="Liu Z."/>
            <person name="Liu J."/>
            <person name="Guo Q."/>
            <person name="Huang H."/>
            <person name="Sederoff R.R."/>
            <person name="Wang G."/>
            <person name="Qu G."/>
            <person name="Chen S."/>
        </authorList>
    </citation>
    <scope>NUCLEOTIDE SEQUENCE</scope>
    <source>
        <strain evidence="2">SC-2020</strain>
    </source>
</reference>
<keyword evidence="3" id="KW-1185">Reference proteome</keyword>
<organism evidence="2 3">
    <name type="scientific">Populus alba x Populus x berolinensis</name>
    <dbReference type="NCBI Taxonomy" id="444605"/>
    <lineage>
        <taxon>Eukaryota</taxon>
        <taxon>Viridiplantae</taxon>
        <taxon>Streptophyta</taxon>
        <taxon>Embryophyta</taxon>
        <taxon>Tracheophyta</taxon>
        <taxon>Spermatophyta</taxon>
        <taxon>Magnoliopsida</taxon>
        <taxon>eudicotyledons</taxon>
        <taxon>Gunneridae</taxon>
        <taxon>Pentapetalae</taxon>
        <taxon>rosids</taxon>
        <taxon>fabids</taxon>
        <taxon>Malpighiales</taxon>
        <taxon>Salicaceae</taxon>
        <taxon>Saliceae</taxon>
        <taxon>Populus</taxon>
    </lineage>
</organism>
<gene>
    <name evidence="2" type="ORF">NC653_004968</name>
</gene>
<comment type="caution">
    <text evidence="2">The sequence shown here is derived from an EMBL/GenBank/DDBJ whole genome shotgun (WGS) entry which is preliminary data.</text>
</comment>
<dbReference type="EMBL" id="JAQIZT010000002">
    <property type="protein sequence ID" value="KAJ7005510.1"/>
    <property type="molecule type" value="Genomic_DNA"/>
</dbReference>
<dbReference type="Pfam" id="PF22922">
    <property type="entry name" value="GAF_NLP"/>
    <property type="match status" value="1"/>
</dbReference>
<dbReference type="InterPro" id="IPR045012">
    <property type="entry name" value="NLP"/>
</dbReference>
<dbReference type="GO" id="GO:0003700">
    <property type="term" value="F:DNA-binding transcription factor activity"/>
    <property type="evidence" value="ECO:0007669"/>
    <property type="project" value="InterPro"/>
</dbReference>
<evidence type="ECO:0000259" key="1">
    <source>
        <dbReference type="Pfam" id="PF22922"/>
    </source>
</evidence>
<name>A0AAD6WAI3_9ROSI</name>
<evidence type="ECO:0000313" key="3">
    <source>
        <dbReference type="Proteomes" id="UP001164929"/>
    </source>
</evidence>